<evidence type="ECO:0000313" key="4">
    <source>
        <dbReference type="EMBL" id="MBA4493591.1"/>
    </source>
</evidence>
<gene>
    <name evidence="4" type="ORF">H1191_04655</name>
</gene>
<comment type="caution">
    <text evidence="4">The sequence shown here is derived from an EMBL/GenBank/DDBJ whole genome shotgun (WGS) entry which is preliminary data.</text>
</comment>
<dbReference type="Pfam" id="PF00881">
    <property type="entry name" value="Nitroreductase"/>
    <property type="match status" value="1"/>
</dbReference>
<evidence type="ECO:0000313" key="5">
    <source>
        <dbReference type="Proteomes" id="UP000535491"/>
    </source>
</evidence>
<organism evidence="4 5">
    <name type="scientific">Paenactinomyces guangxiensis</name>
    <dbReference type="NCBI Taxonomy" id="1490290"/>
    <lineage>
        <taxon>Bacteria</taxon>
        <taxon>Bacillati</taxon>
        <taxon>Bacillota</taxon>
        <taxon>Bacilli</taxon>
        <taxon>Bacillales</taxon>
        <taxon>Thermoactinomycetaceae</taxon>
        <taxon>Paenactinomyces</taxon>
    </lineage>
</organism>
<dbReference type="PANTHER" id="PTHR43673">
    <property type="entry name" value="NAD(P)H NITROREDUCTASE YDGI-RELATED"/>
    <property type="match status" value="1"/>
</dbReference>
<dbReference type="CDD" id="cd02137">
    <property type="entry name" value="MhqN-like"/>
    <property type="match status" value="1"/>
</dbReference>
<protein>
    <submittedName>
        <fullName evidence="4">Nitroreductase family protein</fullName>
    </submittedName>
</protein>
<dbReference type="Gene3D" id="3.40.109.10">
    <property type="entry name" value="NADH Oxidase"/>
    <property type="match status" value="1"/>
</dbReference>
<keyword evidence="5" id="KW-1185">Reference proteome</keyword>
<proteinExistence type="inferred from homology"/>
<dbReference type="InterPro" id="IPR000415">
    <property type="entry name" value="Nitroreductase-like"/>
</dbReference>
<dbReference type="RefSeq" id="WP_181750834.1">
    <property type="nucleotide sequence ID" value="NZ_JACEIQ010000003.1"/>
</dbReference>
<evidence type="ECO:0000256" key="1">
    <source>
        <dbReference type="ARBA" id="ARBA00007118"/>
    </source>
</evidence>
<name>A0A7W2A6N7_9BACL</name>
<dbReference type="EMBL" id="JACEIQ010000003">
    <property type="protein sequence ID" value="MBA4493591.1"/>
    <property type="molecule type" value="Genomic_DNA"/>
</dbReference>
<keyword evidence="2" id="KW-0560">Oxidoreductase</keyword>
<accession>A0A7W2A6N7</accession>
<sequence>METKEALRSRRSVKVYDPTREVTDKQLAELFELTTLAPSAWNFQHYQFIAVRSPEQKKKLREAALNQEKVEQASVTLVVCGDLHAYKRADRVAQDFADKGFYGPNGQEKVEKQAKMMAETYQNNPQLARDEAIRSASLAAMSLMIAARDMGLATCPMIGFDADTVRKVVQLPEHLFPVMLVSLGYQGAEPLPRNDRLPLSEVVHIDSFGQPFQSNP</sequence>
<dbReference type="PANTHER" id="PTHR43673:SF12">
    <property type="entry name" value="PROTEIN DRGA"/>
    <property type="match status" value="1"/>
</dbReference>
<reference evidence="4 5" key="1">
    <citation type="submission" date="2020-07" db="EMBL/GenBank/DDBJ databases">
        <authorList>
            <person name="Feng H."/>
        </authorList>
    </citation>
    <scope>NUCLEOTIDE SEQUENCE [LARGE SCALE GENOMIC DNA]</scope>
    <source>
        <strain evidence="5">s-10</strain>
    </source>
</reference>
<dbReference type="Proteomes" id="UP000535491">
    <property type="component" value="Unassembled WGS sequence"/>
</dbReference>
<dbReference type="SUPFAM" id="SSF55469">
    <property type="entry name" value="FMN-dependent nitroreductase-like"/>
    <property type="match status" value="1"/>
</dbReference>
<feature type="domain" description="Nitroreductase" evidence="3">
    <location>
        <begin position="7"/>
        <end position="185"/>
    </location>
</feature>
<dbReference type="InterPro" id="IPR029479">
    <property type="entry name" value="Nitroreductase"/>
</dbReference>
<evidence type="ECO:0000256" key="2">
    <source>
        <dbReference type="ARBA" id="ARBA00023002"/>
    </source>
</evidence>
<dbReference type="AlphaFoldDB" id="A0A7W2A6N7"/>
<comment type="similarity">
    <text evidence="1">Belongs to the nitroreductase family.</text>
</comment>
<evidence type="ECO:0000259" key="3">
    <source>
        <dbReference type="Pfam" id="PF00881"/>
    </source>
</evidence>
<dbReference type="GO" id="GO:0016491">
    <property type="term" value="F:oxidoreductase activity"/>
    <property type="evidence" value="ECO:0007669"/>
    <property type="project" value="UniProtKB-KW"/>
</dbReference>